<dbReference type="InterPro" id="IPR000878">
    <property type="entry name" value="4pyrrol_Mease"/>
</dbReference>
<dbReference type="RefSeq" id="WP_014759459.1">
    <property type="nucleotide sequence ID" value="NC_017992.1"/>
</dbReference>
<dbReference type="KEGG" id="tsh:Tsac_2638"/>
<dbReference type="GO" id="GO:0032259">
    <property type="term" value="P:methylation"/>
    <property type="evidence" value="ECO:0007669"/>
    <property type="project" value="UniProtKB-KW"/>
</dbReference>
<sequence>MGWVKIVGIGPGSIDDMTFKAYNALRDCDVVVGYVTYIRLIKELIKDKKIVSMGMRKEIERAKIAIQLALDGNNVCVISSGDAGIYGMAGPVYEVALKEKVDLQIEVIPGVSSLNAASSLLGAPLMQDFAVISLSDHLVPWQVIEKRLELASKADFLIVIFNPKSKERTENFYNAQKIIMKYKRGNVPVGIIKNASRENQKIIITTLDEMSNQEIDMQTIVIVGNESTYIRDGKMISPRGYIL</sequence>
<dbReference type="GO" id="GO:0009236">
    <property type="term" value="P:cobalamin biosynthetic process"/>
    <property type="evidence" value="ECO:0007669"/>
    <property type="project" value="UniProtKB-UniPathway"/>
</dbReference>
<dbReference type="Proteomes" id="UP000006178">
    <property type="component" value="Chromosome"/>
</dbReference>
<dbReference type="CDD" id="cd11646">
    <property type="entry name" value="Precorrin_3B_C17_MT"/>
    <property type="match status" value="1"/>
</dbReference>
<dbReference type="Gene3D" id="3.40.1010.10">
    <property type="entry name" value="Cobalt-precorrin-4 Transmethylase, Domain 1"/>
    <property type="match status" value="1"/>
</dbReference>
<keyword evidence="8" id="KW-1185">Reference proteome</keyword>
<evidence type="ECO:0000313" key="7">
    <source>
        <dbReference type="EMBL" id="AFK87634.1"/>
    </source>
</evidence>
<dbReference type="EMBL" id="CP003184">
    <property type="protein sequence ID" value="AFK87634.1"/>
    <property type="molecule type" value="Genomic_DNA"/>
</dbReference>
<dbReference type="AlphaFoldDB" id="I3VYN9"/>
<dbReference type="Gene3D" id="3.30.950.10">
    <property type="entry name" value="Methyltransferase, Cobalt-precorrin-4 Transmethylase, Domain 2"/>
    <property type="match status" value="1"/>
</dbReference>
<evidence type="ECO:0000256" key="2">
    <source>
        <dbReference type="ARBA" id="ARBA00022573"/>
    </source>
</evidence>
<accession>I3VYN9</accession>
<evidence type="ECO:0000259" key="6">
    <source>
        <dbReference type="Pfam" id="PF00590"/>
    </source>
</evidence>
<dbReference type="eggNOG" id="COG1010">
    <property type="taxonomic scope" value="Bacteria"/>
</dbReference>
<feature type="domain" description="Tetrapyrrole methylase" evidence="6">
    <location>
        <begin position="6"/>
        <end position="210"/>
    </location>
</feature>
<protein>
    <submittedName>
        <fullName evidence="7">Precorrin-3B C17-methyltransferase</fullName>
    </submittedName>
</protein>
<evidence type="ECO:0000256" key="5">
    <source>
        <dbReference type="ARBA" id="ARBA00022691"/>
    </source>
</evidence>
<dbReference type="STRING" id="1094508.Tsac_2638"/>
<gene>
    <name evidence="7" type="ordered locus">Tsac_2638</name>
</gene>
<dbReference type="InterPro" id="IPR014777">
    <property type="entry name" value="4pyrrole_Mease_sub1"/>
</dbReference>
<keyword evidence="5" id="KW-0949">S-adenosyl-L-methionine</keyword>
<evidence type="ECO:0000313" key="8">
    <source>
        <dbReference type="Proteomes" id="UP000006178"/>
    </source>
</evidence>
<organism evidence="7 8">
    <name type="scientific">Thermoanaerobacterium saccharolyticum (strain DSM 8691 / JW/SL-YS485)</name>
    <dbReference type="NCBI Taxonomy" id="1094508"/>
    <lineage>
        <taxon>Bacteria</taxon>
        <taxon>Bacillati</taxon>
        <taxon>Bacillota</taxon>
        <taxon>Clostridia</taxon>
        <taxon>Thermoanaerobacterales</taxon>
        <taxon>Thermoanaerobacteraceae</taxon>
        <taxon>Thermoanaerobacterium</taxon>
    </lineage>
</organism>
<dbReference type="BioCyc" id="TSAC1094508:GLMA-2686-MONOMER"/>
<keyword evidence="4" id="KW-0808">Transferase</keyword>
<name>I3VYN9_THESW</name>
<comment type="pathway">
    <text evidence="1">Cofactor biosynthesis; adenosylcobalamin biosynthesis.</text>
</comment>
<dbReference type="UniPathway" id="UPA00148"/>
<dbReference type="GO" id="GO:0008168">
    <property type="term" value="F:methyltransferase activity"/>
    <property type="evidence" value="ECO:0007669"/>
    <property type="project" value="UniProtKB-KW"/>
</dbReference>
<dbReference type="Pfam" id="PF00590">
    <property type="entry name" value="TP_methylase"/>
    <property type="match status" value="1"/>
</dbReference>
<dbReference type="PATRIC" id="fig|1094508.3.peg.2675"/>
<dbReference type="NCBIfam" id="TIGR01466">
    <property type="entry name" value="cobJ_cbiH"/>
    <property type="match status" value="1"/>
</dbReference>
<dbReference type="PANTHER" id="PTHR47036">
    <property type="entry name" value="COBALT-FACTOR III C(17)-METHYLTRANSFERASE-RELATED"/>
    <property type="match status" value="1"/>
</dbReference>
<evidence type="ECO:0000256" key="1">
    <source>
        <dbReference type="ARBA" id="ARBA00004953"/>
    </source>
</evidence>
<evidence type="ECO:0000256" key="4">
    <source>
        <dbReference type="ARBA" id="ARBA00022679"/>
    </source>
</evidence>
<keyword evidence="2" id="KW-0169">Cobalamin biosynthesis</keyword>
<dbReference type="InterPro" id="IPR035996">
    <property type="entry name" value="4pyrrol_Methylase_sf"/>
</dbReference>
<dbReference type="InterPro" id="IPR051810">
    <property type="entry name" value="Precorrin_MeTrfase"/>
</dbReference>
<evidence type="ECO:0000256" key="3">
    <source>
        <dbReference type="ARBA" id="ARBA00022603"/>
    </source>
</evidence>
<reference evidence="7 8" key="1">
    <citation type="journal article" date="2014" name="Appl. Environ. Microbiol.">
        <title>Profile of Secreted Hydrolases, Associated Proteins, and SlpA in Thermoanaerobacterium saccharolyticum during the Degradation of Hemicellulose.</title>
        <authorList>
            <person name="Currie D.H."/>
            <person name="Guss A.M."/>
            <person name="Herring C.D."/>
            <person name="Giannone R.J."/>
            <person name="Johnson C.M."/>
            <person name="Lankford P.K."/>
            <person name="Brown S.D."/>
            <person name="Hettich R.L."/>
            <person name="Lynd L.R."/>
        </authorList>
    </citation>
    <scope>NUCLEOTIDE SEQUENCE [LARGE SCALE GENOMIC DNA]</scope>
    <source>
        <strain evidence="8">DSM 8691 / JW/SL-YS485</strain>
    </source>
</reference>
<dbReference type="InterPro" id="IPR014776">
    <property type="entry name" value="4pyrrole_Mease_sub2"/>
</dbReference>
<dbReference type="SUPFAM" id="SSF53790">
    <property type="entry name" value="Tetrapyrrole methylase"/>
    <property type="match status" value="1"/>
</dbReference>
<dbReference type="InterPro" id="IPR006363">
    <property type="entry name" value="Cbl_synth_CobJ/CibH_dom"/>
</dbReference>
<proteinExistence type="predicted"/>
<keyword evidence="3" id="KW-0489">Methyltransferase</keyword>
<dbReference type="PANTHER" id="PTHR47036:SF1">
    <property type="entry name" value="COBALT-FACTOR III C(17)-METHYLTRANSFERASE-RELATED"/>
    <property type="match status" value="1"/>
</dbReference>